<feature type="region of interest" description="Disordered" evidence="3">
    <location>
        <begin position="234"/>
        <end position="293"/>
    </location>
</feature>
<proteinExistence type="inferred from homology"/>
<evidence type="ECO:0000256" key="1">
    <source>
        <dbReference type="ARBA" id="ARBA00043985"/>
    </source>
</evidence>
<dbReference type="PANTHER" id="PTHR31088:SF6">
    <property type="entry name" value="PHAGE SHOCK PROTEIN A"/>
    <property type="match status" value="1"/>
</dbReference>
<dbReference type="RefSeq" id="WP_126580923.1">
    <property type="nucleotide sequence ID" value="NZ_BIFR01000001.1"/>
</dbReference>
<comment type="similarity">
    <text evidence="1">Belongs to the PspA/Vipp/IM30 family.</text>
</comment>
<dbReference type="EMBL" id="BIFR01000001">
    <property type="protein sequence ID" value="GCE13394.1"/>
    <property type="molecule type" value="Genomic_DNA"/>
</dbReference>
<sequence>MNLLERVLTLLRANLTTVVETADDPEKVLRQLQLDMRNQLVQVKTQVATAIAESHKLQKRSQERKTQADGWLRKAEQAVQQGNDDVARDALTHYNDTNKQMQRYLQQKQEQESLVSTMRNALRQLEAKIAEVDTTIDILATRKRNALIQQRVFDALNKTGNRKDREATTKAQDAVIEAEARARALADLHSRSLDAQLTQLTREQMVENQLQHLKSQKPAQSPLNMQQIVQNAKKPHTGPLSTQPLSEDQADPSTKRDPSRIRQAHIPSEPSTQQDIQLKHLKKLLDTPQSMDS</sequence>
<dbReference type="AlphaFoldDB" id="A0A402A2N9"/>
<name>A0A402A2N9_9CHLR</name>
<feature type="coiled-coil region" evidence="2">
    <location>
        <begin position="94"/>
        <end position="142"/>
    </location>
</feature>
<dbReference type="OrthoDB" id="9779630at2"/>
<dbReference type="InterPro" id="IPR007157">
    <property type="entry name" value="PspA_VIPP1"/>
</dbReference>
<comment type="caution">
    <text evidence="4">The sequence shown here is derived from an EMBL/GenBank/DDBJ whole genome shotgun (WGS) entry which is preliminary data.</text>
</comment>
<evidence type="ECO:0000313" key="4">
    <source>
        <dbReference type="EMBL" id="GCE13394.1"/>
    </source>
</evidence>
<evidence type="ECO:0000313" key="5">
    <source>
        <dbReference type="Proteomes" id="UP000287352"/>
    </source>
</evidence>
<evidence type="ECO:0000256" key="3">
    <source>
        <dbReference type="SAM" id="MobiDB-lite"/>
    </source>
</evidence>
<dbReference type="PANTHER" id="PTHR31088">
    <property type="entry name" value="MEMBRANE-ASSOCIATED PROTEIN VIPP1, CHLOROPLASTIC"/>
    <property type="match status" value="1"/>
</dbReference>
<accession>A0A402A2N9</accession>
<protein>
    <submittedName>
        <fullName evidence="4">Membrane protein</fullName>
    </submittedName>
</protein>
<dbReference type="Proteomes" id="UP000287352">
    <property type="component" value="Unassembled WGS sequence"/>
</dbReference>
<organism evidence="4 5">
    <name type="scientific">Tengunoibacter tsumagoiensis</name>
    <dbReference type="NCBI Taxonomy" id="2014871"/>
    <lineage>
        <taxon>Bacteria</taxon>
        <taxon>Bacillati</taxon>
        <taxon>Chloroflexota</taxon>
        <taxon>Ktedonobacteria</taxon>
        <taxon>Ktedonobacterales</taxon>
        <taxon>Dictyobacteraceae</taxon>
        <taxon>Tengunoibacter</taxon>
    </lineage>
</organism>
<dbReference type="Pfam" id="PF04012">
    <property type="entry name" value="PspA_IM30"/>
    <property type="match status" value="1"/>
</dbReference>
<gene>
    <name evidence="4" type="ORF">KTT_32530</name>
</gene>
<reference evidence="5" key="1">
    <citation type="submission" date="2018-12" db="EMBL/GenBank/DDBJ databases">
        <title>Tengunoibacter tsumagoiensis gen. nov., sp. nov., Dictyobacter kobayashii sp. nov., D. alpinus sp. nov., and D. joshuensis sp. nov. and description of Dictyobacteraceae fam. nov. within the order Ktedonobacterales isolated from Tengu-no-mugimeshi.</title>
        <authorList>
            <person name="Wang C.M."/>
            <person name="Zheng Y."/>
            <person name="Sakai Y."/>
            <person name="Toyoda A."/>
            <person name="Minakuchi Y."/>
            <person name="Abe K."/>
            <person name="Yokota A."/>
            <person name="Yabe S."/>
        </authorList>
    </citation>
    <scope>NUCLEOTIDE SEQUENCE [LARGE SCALE GENOMIC DNA]</scope>
    <source>
        <strain evidence="5">Uno3</strain>
    </source>
</reference>
<evidence type="ECO:0000256" key="2">
    <source>
        <dbReference type="SAM" id="Coils"/>
    </source>
</evidence>
<keyword evidence="5" id="KW-1185">Reference proteome</keyword>
<keyword evidence="2" id="KW-0175">Coiled coil</keyword>